<dbReference type="Pfam" id="PF03641">
    <property type="entry name" value="Lysine_decarbox"/>
    <property type="match status" value="1"/>
</dbReference>
<keyword evidence="2" id="KW-1185">Reference proteome</keyword>
<protein>
    <submittedName>
        <fullName evidence="1">LOG family protein</fullName>
        <ecNumber evidence="1">3.2.2.-</ecNumber>
    </submittedName>
</protein>
<dbReference type="EMBL" id="JAZAQF010000059">
    <property type="protein sequence ID" value="MFG3818078.1"/>
    <property type="molecule type" value="Genomic_DNA"/>
</dbReference>
<evidence type="ECO:0000313" key="2">
    <source>
        <dbReference type="Proteomes" id="UP001604335"/>
    </source>
</evidence>
<sequence length="359" mass="40656">MAFSSLSVDRRNSGERLRHQMVDLLDRLETLPNSGLVQLALETVLELADSNADRLDWKILNGALIDMQRAIEVFYPYRHVRKVAIFGSARTPEQEPEYEAALTFARCITARGFMAITGAGPGIMQAANEGAGREKSFGLNIQLPFEQTSNPHIDGDPKLVNFKYFFTRKLFFLRESDAVALFPGGFGTQDEAFECLTLSQTGKFGPAPIVLLDRPGGDYWQTWETYHRDHLLRRGLISPEDLNLYFMTDRPAAACDYIADFYRIYHSSRYVGDRLVLRLRTELSDEWLAKLNETFSDILVSGAIEKSAALPAERNSPTVGLPRLVMTFNQRDLGRLHQLIHQINQFQPATTLFPHPEVK</sequence>
<dbReference type="GO" id="GO:0016798">
    <property type="term" value="F:hydrolase activity, acting on glycosyl bonds"/>
    <property type="evidence" value="ECO:0007669"/>
    <property type="project" value="UniProtKB-KW"/>
</dbReference>
<dbReference type="InterPro" id="IPR052341">
    <property type="entry name" value="LOG_family_nucleotidases"/>
</dbReference>
<keyword evidence="1" id="KW-0378">Hydrolase</keyword>
<dbReference type="PANTHER" id="PTHR43393">
    <property type="entry name" value="CYTOKININ RIBOSIDE 5'-MONOPHOSPHATE PHOSPHORIBOHYDROLASE"/>
    <property type="match status" value="1"/>
</dbReference>
<dbReference type="PANTHER" id="PTHR43393:SF2">
    <property type="entry name" value="CYTOKININ RIBOSIDE 5'-MONOPHOSPHATE PHOSPHORIBOHYDROLASE"/>
    <property type="match status" value="1"/>
</dbReference>
<proteinExistence type="predicted"/>
<gene>
    <name evidence="1" type="ORF">VPK24_10565</name>
</gene>
<accession>A0ABW7CB34</accession>
<keyword evidence="1" id="KW-0326">Glycosidase</keyword>
<dbReference type="InterPro" id="IPR031100">
    <property type="entry name" value="LOG_fam"/>
</dbReference>
<reference evidence="2" key="1">
    <citation type="journal article" date="2024" name="Algal Res.">
        <title>Biochemical, toxicological and genomic investigation of a high-biomass producing Limnothrix strain isolated from Italian shallow drinking water reservoir.</title>
        <authorList>
            <person name="Simonazzi M."/>
            <person name="Shishido T.K."/>
            <person name="Delbaje E."/>
            <person name="Wahlsten M."/>
            <person name="Fewer D.P."/>
            <person name="Sivonen K."/>
            <person name="Pezzolesi L."/>
            <person name="Pistocchi R."/>
        </authorList>
    </citation>
    <scope>NUCLEOTIDE SEQUENCE [LARGE SCALE GENOMIC DNA]</scope>
    <source>
        <strain evidence="2">LRLZ20PSL1</strain>
    </source>
</reference>
<comment type="caution">
    <text evidence="1">The sequence shown here is derived from an EMBL/GenBank/DDBJ whole genome shotgun (WGS) entry which is preliminary data.</text>
</comment>
<dbReference type="Proteomes" id="UP001604335">
    <property type="component" value="Unassembled WGS sequence"/>
</dbReference>
<dbReference type="Gene3D" id="3.40.50.450">
    <property type="match status" value="1"/>
</dbReference>
<dbReference type="SUPFAM" id="SSF102405">
    <property type="entry name" value="MCP/YpsA-like"/>
    <property type="match status" value="1"/>
</dbReference>
<organism evidence="1 2">
    <name type="scientific">Limnothrix redekei LRLZ20PSL1</name>
    <dbReference type="NCBI Taxonomy" id="3112953"/>
    <lineage>
        <taxon>Bacteria</taxon>
        <taxon>Bacillati</taxon>
        <taxon>Cyanobacteriota</taxon>
        <taxon>Cyanophyceae</taxon>
        <taxon>Pseudanabaenales</taxon>
        <taxon>Pseudanabaenaceae</taxon>
        <taxon>Limnothrix</taxon>
    </lineage>
</organism>
<name>A0ABW7CB34_9CYAN</name>
<evidence type="ECO:0000313" key="1">
    <source>
        <dbReference type="EMBL" id="MFG3818078.1"/>
    </source>
</evidence>
<dbReference type="EC" id="3.2.2.-" evidence="1"/>